<name>A0A3P6CLT0_BRAOL</name>
<proteinExistence type="predicted"/>
<protein>
    <submittedName>
        <fullName evidence="1">Uncharacterized protein</fullName>
    </submittedName>
</protein>
<reference evidence="1" key="1">
    <citation type="submission" date="2018-11" db="EMBL/GenBank/DDBJ databases">
        <authorList>
            <consortium name="Genoscope - CEA"/>
            <person name="William W."/>
        </authorList>
    </citation>
    <scope>NUCLEOTIDE SEQUENCE</scope>
</reference>
<organism evidence="1">
    <name type="scientific">Brassica oleracea</name>
    <name type="common">Wild cabbage</name>
    <dbReference type="NCBI Taxonomy" id="3712"/>
    <lineage>
        <taxon>Eukaryota</taxon>
        <taxon>Viridiplantae</taxon>
        <taxon>Streptophyta</taxon>
        <taxon>Embryophyta</taxon>
        <taxon>Tracheophyta</taxon>
        <taxon>Spermatophyta</taxon>
        <taxon>Magnoliopsida</taxon>
        <taxon>eudicotyledons</taxon>
        <taxon>Gunneridae</taxon>
        <taxon>Pentapetalae</taxon>
        <taxon>rosids</taxon>
        <taxon>malvids</taxon>
        <taxon>Brassicales</taxon>
        <taxon>Brassicaceae</taxon>
        <taxon>Brassiceae</taxon>
        <taxon>Brassica</taxon>
    </lineage>
</organism>
<accession>A0A3P6CLT0</accession>
<gene>
    <name evidence="1" type="ORF">BOLC4T24793H</name>
</gene>
<sequence length="67" mass="7569">MWIHYNYHSTKKGAIPALPTVSERHCEWRASVQDCALGLASTPLCCCCDRHGDCVFYLINKKLVTNV</sequence>
<dbReference type="EMBL" id="LR031873">
    <property type="protein sequence ID" value="VDD09342.1"/>
    <property type="molecule type" value="Genomic_DNA"/>
</dbReference>
<dbReference type="AlphaFoldDB" id="A0A3P6CLT0"/>
<evidence type="ECO:0000313" key="1">
    <source>
        <dbReference type="EMBL" id="VDD09342.1"/>
    </source>
</evidence>